<evidence type="ECO:0000313" key="2">
    <source>
        <dbReference type="Proteomes" id="UP000242450"/>
    </source>
</evidence>
<sequence length="170" mass="18815">MGLRETTAGDKKDVVKVSMECGVISSHTAFIAVNKDLNRPIQGPLSPRDVPRPLLLCAAPVVQSFPQQKCGQWRQRRHRREKKCTSLSEGCPEKTKPCGSAKKTSVETRGPVLAVLWLHDNAKDMECEWELLERKAVAWIRIHAGSVRHELVKAAIALTKSSVDPAIFGP</sequence>
<accession>A0A212DG62</accession>
<dbReference type="OrthoDB" id="1729737at2759"/>
<proteinExistence type="predicted"/>
<protein>
    <submittedName>
        <fullName evidence="1">Uncharacterized protein</fullName>
    </submittedName>
</protein>
<dbReference type="AlphaFoldDB" id="A0A212DG62"/>
<dbReference type="Proteomes" id="UP000242450">
    <property type="component" value="Chromosome 2"/>
</dbReference>
<keyword evidence="2" id="KW-1185">Reference proteome</keyword>
<reference evidence="1 2" key="1">
    <citation type="journal article" date="2018" name="Mol. Genet. Genomics">
        <title>The red deer Cervus elaphus genome CerEla1.0: sequencing, annotating, genes, and chromosomes.</title>
        <authorList>
            <person name="Bana N.A."/>
            <person name="Nyiri A."/>
            <person name="Nagy J."/>
            <person name="Frank K."/>
            <person name="Nagy T."/>
            <person name="Steger V."/>
            <person name="Schiller M."/>
            <person name="Lakatos P."/>
            <person name="Sugar L."/>
            <person name="Horn P."/>
            <person name="Barta E."/>
            <person name="Orosz L."/>
        </authorList>
    </citation>
    <scope>NUCLEOTIDE SEQUENCE [LARGE SCALE GENOMIC DNA]</scope>
    <source>
        <strain evidence="1">Hungarian</strain>
    </source>
</reference>
<evidence type="ECO:0000313" key="1">
    <source>
        <dbReference type="EMBL" id="OWK17171.1"/>
    </source>
</evidence>
<dbReference type="EMBL" id="MKHE01000002">
    <property type="protein sequence ID" value="OWK17171.1"/>
    <property type="molecule type" value="Genomic_DNA"/>
</dbReference>
<name>A0A212DG62_CEREH</name>
<dbReference type="PANTHER" id="PTHR45737:SF6">
    <property type="entry name" value="VON WILLEBRAND FACTOR A DOMAIN-CONTAINING PROTEIN 5A"/>
    <property type="match status" value="1"/>
</dbReference>
<dbReference type="PANTHER" id="PTHR45737">
    <property type="entry name" value="VON WILLEBRAND FACTOR A DOMAIN-CONTAINING PROTEIN 5A"/>
    <property type="match status" value="1"/>
</dbReference>
<comment type="caution">
    <text evidence="1">The sequence shown here is derived from an EMBL/GenBank/DDBJ whole genome shotgun (WGS) entry which is preliminary data.</text>
</comment>
<gene>
    <name evidence="1" type="ORF">Celaphus_00013531</name>
</gene>
<organism evidence="1 2">
    <name type="scientific">Cervus elaphus hippelaphus</name>
    <name type="common">European red deer</name>
    <dbReference type="NCBI Taxonomy" id="46360"/>
    <lineage>
        <taxon>Eukaryota</taxon>
        <taxon>Metazoa</taxon>
        <taxon>Chordata</taxon>
        <taxon>Craniata</taxon>
        <taxon>Vertebrata</taxon>
        <taxon>Euteleostomi</taxon>
        <taxon>Mammalia</taxon>
        <taxon>Eutheria</taxon>
        <taxon>Laurasiatheria</taxon>
        <taxon>Artiodactyla</taxon>
        <taxon>Ruminantia</taxon>
        <taxon>Pecora</taxon>
        <taxon>Cervidae</taxon>
        <taxon>Cervinae</taxon>
        <taxon>Cervus</taxon>
    </lineage>
</organism>